<dbReference type="FunFam" id="2.170.130.10:FF:000010">
    <property type="entry name" value="Ferripyoverdine receptor"/>
    <property type="match status" value="1"/>
</dbReference>
<reference evidence="18 19" key="1">
    <citation type="submission" date="2012-09" db="EMBL/GenBank/DDBJ databases">
        <title>Draft Genome Sequences of 6 Strains from Genus Thauera.</title>
        <authorList>
            <person name="Liu B."/>
            <person name="Shapleigh J.P."/>
            <person name="Frostegard A.H."/>
        </authorList>
    </citation>
    <scope>NUCLEOTIDE SEQUENCE [LARGE SCALE GENOMIC DNA]</scope>
    <source>
        <strain evidence="19">47Lol / DSM 12138</strain>
    </source>
</reference>
<dbReference type="GO" id="GO:0038023">
    <property type="term" value="F:signaling receptor activity"/>
    <property type="evidence" value="ECO:0007669"/>
    <property type="project" value="InterPro"/>
</dbReference>
<dbReference type="InterPro" id="IPR012910">
    <property type="entry name" value="Plug_dom"/>
</dbReference>
<keyword evidence="3 14" id="KW-0813">Transport</keyword>
<evidence type="ECO:0000313" key="19">
    <source>
        <dbReference type="Proteomes" id="UP000013232"/>
    </source>
</evidence>
<keyword evidence="4 14" id="KW-1134">Transmembrane beta strand</keyword>
<proteinExistence type="inferred from homology"/>
<dbReference type="PROSITE" id="PS52016">
    <property type="entry name" value="TONB_DEPENDENT_REC_3"/>
    <property type="match status" value="1"/>
</dbReference>
<keyword evidence="13 14" id="KW-0998">Cell outer membrane</keyword>
<evidence type="ECO:0000256" key="13">
    <source>
        <dbReference type="ARBA" id="ARBA00023237"/>
    </source>
</evidence>
<evidence type="ECO:0000313" key="18">
    <source>
        <dbReference type="EMBL" id="ENO89170.1"/>
    </source>
</evidence>
<evidence type="ECO:0000256" key="14">
    <source>
        <dbReference type="PROSITE-ProRule" id="PRU01360"/>
    </source>
</evidence>
<feature type="signal peptide" evidence="16">
    <location>
        <begin position="1"/>
        <end position="45"/>
    </location>
</feature>
<keyword evidence="11 14" id="KW-0472">Membrane</keyword>
<dbReference type="InterPro" id="IPR037066">
    <property type="entry name" value="Plug_dom_sf"/>
</dbReference>
<dbReference type="InterPro" id="IPR000531">
    <property type="entry name" value="Beta-barrel_TonB"/>
</dbReference>
<keyword evidence="10 15" id="KW-0798">TonB box</keyword>
<dbReference type="InterPro" id="IPR011662">
    <property type="entry name" value="Secretin/TonB_short_N"/>
</dbReference>
<keyword evidence="12 18" id="KW-0675">Receptor</keyword>
<dbReference type="PROSITE" id="PS51257">
    <property type="entry name" value="PROKAR_LIPOPROTEIN"/>
    <property type="match status" value="1"/>
</dbReference>
<dbReference type="InterPro" id="IPR036942">
    <property type="entry name" value="Beta-barrel_TonB_sf"/>
</dbReference>
<evidence type="ECO:0000256" key="3">
    <source>
        <dbReference type="ARBA" id="ARBA00022448"/>
    </source>
</evidence>
<keyword evidence="6 14" id="KW-0812">Transmembrane</keyword>
<dbReference type="GO" id="GO:0015344">
    <property type="term" value="F:siderophore uptake transmembrane transporter activity"/>
    <property type="evidence" value="ECO:0007669"/>
    <property type="project" value="TreeGrafter"/>
</dbReference>
<evidence type="ECO:0000256" key="12">
    <source>
        <dbReference type="ARBA" id="ARBA00023170"/>
    </source>
</evidence>
<dbReference type="SMART" id="SM00965">
    <property type="entry name" value="STN"/>
    <property type="match status" value="1"/>
</dbReference>
<evidence type="ECO:0000256" key="8">
    <source>
        <dbReference type="ARBA" id="ARBA00023004"/>
    </source>
</evidence>
<evidence type="ECO:0000256" key="16">
    <source>
        <dbReference type="SAM" id="SignalP"/>
    </source>
</evidence>
<accession>N6YCB2</accession>
<gene>
    <name evidence="18" type="ORF">C666_07415</name>
</gene>
<sequence length="823" mass="89177">MHTPPRFPHPLSSQALRLRPLAAHLCTALLGLACAALLPVVPADAAEPAAAASGAQRYTLPAGPLNRTLYDFAAQAGITLTFDAALTDGLRSSGLDGSYSPETGLNRLLAGSGLEAVHGENGGYRLRRLPAASWGEARLAAVMVTAAAERTTATEGTGSYTQTGPSTIATGLGLSVRETPQSVSVVTQQQMLDQNMQSLDDVALTAAGITFEKVGTERSNYQARGFAVTDMQLDGMAVSVAENFSLDVLSLNNLAIYDRVEILRGSNGLMQGTGNPSGSFNLLRKRPTREFQLKGELGAGSWADYRAQIDVSGPLNAAGTLRGRAVAFANNANSYKTGSGKDNRLLYGIIEADLAPATTLTLGAIAQKDDHKGYEWGGLVTREDGSFYDLPRSTSLAGPWAHLNRHNTTVFGDLAHHFDNGWKITAAANAVRAKADYVASYPSRVSGDLYNLVAVDADYKDKQWAVDLKASGPFTLFGREHELMLGASHRRDDFRYPVYSATSSPTVDITNFDYYAIPEPTFNYAAPSNYHHERKETGLSFATRLRATDALSVILGTRLSRSEYTDIGPWSNGHYKPGSQIIPYAGLVYDLSSQHTLYASYTDIYRIQGYYGPGGLLDPVQGKNYEAGLKSDIFDGRLSTALAIFQTDQVNLPERLDIGRVCGVAGTSTCYIEGGKVRNRGIEIEASGSPLPGWNLSTSFTYSDPEYIEGSNRGQDYNTIVPRRLFKVATDYRLPGDQWRVGGDIQARSGAYKIGSNYHISQGGYALLNLHANYQHNRSLSVQLNVHNALDKHYYVNVPSDNNFGYAFTGTPRSFAVTLRYEY</sequence>
<keyword evidence="8" id="KW-0408">Iron</keyword>
<organism evidence="18 19">
    <name type="scientific">Thauera linaloolentis (strain DSM 12138 / JCM 21573 / CCUG 41526 / CIP 105981 / IAM 15112 / NBRC 102519 / 47Lol)</name>
    <dbReference type="NCBI Taxonomy" id="1123367"/>
    <lineage>
        <taxon>Bacteria</taxon>
        <taxon>Pseudomonadati</taxon>
        <taxon>Pseudomonadota</taxon>
        <taxon>Betaproteobacteria</taxon>
        <taxon>Rhodocyclales</taxon>
        <taxon>Zoogloeaceae</taxon>
        <taxon>Thauera</taxon>
    </lineage>
</organism>
<comment type="caution">
    <text evidence="18">The sequence shown here is derived from an EMBL/GenBank/DDBJ whole genome shotgun (WGS) entry which is preliminary data.</text>
</comment>
<name>N6YCB2_THAL4</name>
<dbReference type="RefSeq" id="WP_004336207.1">
    <property type="nucleotide sequence ID" value="NZ_AMXE01000019.1"/>
</dbReference>
<dbReference type="Pfam" id="PF07715">
    <property type="entry name" value="Plug"/>
    <property type="match status" value="1"/>
</dbReference>
<dbReference type="eggNOG" id="COG4773">
    <property type="taxonomic scope" value="Bacteria"/>
</dbReference>
<evidence type="ECO:0000256" key="5">
    <source>
        <dbReference type="ARBA" id="ARBA00022496"/>
    </source>
</evidence>
<dbReference type="InterPro" id="IPR039426">
    <property type="entry name" value="TonB-dep_rcpt-like"/>
</dbReference>
<keyword evidence="9" id="KW-0406">Ion transport</keyword>
<evidence type="ECO:0000256" key="15">
    <source>
        <dbReference type="RuleBase" id="RU003357"/>
    </source>
</evidence>
<keyword evidence="19" id="KW-1185">Reference proteome</keyword>
<evidence type="ECO:0000256" key="1">
    <source>
        <dbReference type="ARBA" id="ARBA00004571"/>
    </source>
</evidence>
<dbReference type="Pfam" id="PF00593">
    <property type="entry name" value="TonB_dep_Rec_b-barrel"/>
    <property type="match status" value="1"/>
</dbReference>
<feature type="chain" id="PRO_5004128315" evidence="16">
    <location>
        <begin position="46"/>
        <end position="823"/>
    </location>
</feature>
<evidence type="ECO:0000256" key="2">
    <source>
        <dbReference type="ARBA" id="ARBA00009810"/>
    </source>
</evidence>
<feature type="domain" description="Secretin/TonB short N-terminal" evidence="17">
    <location>
        <begin position="78"/>
        <end position="129"/>
    </location>
</feature>
<dbReference type="Gene3D" id="2.40.170.20">
    <property type="entry name" value="TonB-dependent receptor, beta-barrel domain"/>
    <property type="match status" value="1"/>
</dbReference>
<dbReference type="Proteomes" id="UP000013232">
    <property type="component" value="Unassembled WGS sequence"/>
</dbReference>
<evidence type="ECO:0000256" key="9">
    <source>
        <dbReference type="ARBA" id="ARBA00023065"/>
    </source>
</evidence>
<evidence type="ECO:0000256" key="7">
    <source>
        <dbReference type="ARBA" id="ARBA00022729"/>
    </source>
</evidence>
<dbReference type="GO" id="GO:0009279">
    <property type="term" value="C:cell outer membrane"/>
    <property type="evidence" value="ECO:0007669"/>
    <property type="project" value="UniProtKB-SubCell"/>
</dbReference>
<dbReference type="Gene3D" id="2.170.130.10">
    <property type="entry name" value="TonB-dependent receptor, plug domain"/>
    <property type="match status" value="1"/>
</dbReference>
<protein>
    <submittedName>
        <fullName evidence="18">TonB-dependent siderophore receptor</fullName>
    </submittedName>
</protein>
<dbReference type="NCBIfam" id="TIGR01783">
    <property type="entry name" value="TonB-siderophor"/>
    <property type="match status" value="1"/>
</dbReference>
<dbReference type="PANTHER" id="PTHR32552:SF74">
    <property type="entry name" value="HYDROXAMATE SIDEROPHORE RECEPTOR FHUE"/>
    <property type="match status" value="1"/>
</dbReference>
<dbReference type="Pfam" id="PF07660">
    <property type="entry name" value="STN"/>
    <property type="match status" value="1"/>
</dbReference>
<dbReference type="PANTHER" id="PTHR32552">
    <property type="entry name" value="FERRICHROME IRON RECEPTOR-RELATED"/>
    <property type="match status" value="1"/>
</dbReference>
<dbReference type="SUPFAM" id="SSF56935">
    <property type="entry name" value="Porins"/>
    <property type="match status" value="1"/>
</dbReference>
<dbReference type="GO" id="GO:0015891">
    <property type="term" value="P:siderophore transport"/>
    <property type="evidence" value="ECO:0007669"/>
    <property type="project" value="InterPro"/>
</dbReference>
<evidence type="ECO:0000256" key="6">
    <source>
        <dbReference type="ARBA" id="ARBA00022692"/>
    </source>
</evidence>
<dbReference type="OrthoDB" id="174652at2"/>
<comment type="similarity">
    <text evidence="2 14 15">Belongs to the TonB-dependent receptor family.</text>
</comment>
<evidence type="ECO:0000256" key="10">
    <source>
        <dbReference type="ARBA" id="ARBA00023077"/>
    </source>
</evidence>
<dbReference type="InterPro" id="IPR010105">
    <property type="entry name" value="TonB_sidphr_rcpt"/>
</dbReference>
<evidence type="ECO:0000259" key="17">
    <source>
        <dbReference type="SMART" id="SM00965"/>
    </source>
</evidence>
<dbReference type="AlphaFoldDB" id="N6YCB2"/>
<dbReference type="EMBL" id="AMXE01000019">
    <property type="protein sequence ID" value="ENO89170.1"/>
    <property type="molecule type" value="Genomic_DNA"/>
</dbReference>
<dbReference type="CDD" id="cd01347">
    <property type="entry name" value="ligand_gated_channel"/>
    <property type="match status" value="1"/>
</dbReference>
<keyword evidence="5" id="KW-0410">Iron transport</keyword>
<evidence type="ECO:0000256" key="11">
    <source>
        <dbReference type="ARBA" id="ARBA00023136"/>
    </source>
</evidence>
<keyword evidence="7 16" id="KW-0732">Signal</keyword>
<comment type="subcellular location">
    <subcellularLocation>
        <location evidence="1 14">Cell outer membrane</location>
        <topology evidence="1 14">Multi-pass membrane protein</topology>
    </subcellularLocation>
</comment>
<dbReference type="Gene3D" id="3.55.50.30">
    <property type="match status" value="1"/>
</dbReference>
<dbReference type="STRING" id="1123367.GCA_000621305_03288"/>
<evidence type="ECO:0000256" key="4">
    <source>
        <dbReference type="ARBA" id="ARBA00022452"/>
    </source>
</evidence>